<dbReference type="EMBL" id="DAATNN010000004">
    <property type="protein sequence ID" value="HAE9261349.1"/>
    <property type="molecule type" value="Genomic_DNA"/>
</dbReference>
<comment type="caution">
    <text evidence="1">The sequence shown here is derived from an EMBL/GenBank/DDBJ whole genome shotgun (WGS) entry which is preliminary data.</text>
</comment>
<organism evidence="1">
    <name type="scientific">Salmonella enterica subsp. arizonae serovar 48:z4,z24:-</name>
    <dbReference type="NCBI Taxonomy" id="1967584"/>
    <lineage>
        <taxon>Bacteria</taxon>
        <taxon>Pseudomonadati</taxon>
        <taxon>Pseudomonadota</taxon>
        <taxon>Gammaproteobacteria</taxon>
        <taxon>Enterobacterales</taxon>
        <taxon>Enterobacteriaceae</taxon>
        <taxon>Salmonella</taxon>
    </lineage>
</organism>
<protein>
    <submittedName>
        <fullName evidence="1">Uncharacterized protein</fullName>
    </submittedName>
</protein>
<reference evidence="1" key="2">
    <citation type="submission" date="2018-07" db="EMBL/GenBank/DDBJ databases">
        <authorList>
            <consortium name="NCBI Pathogen Detection Project"/>
        </authorList>
    </citation>
    <scope>NUCLEOTIDE SEQUENCE</scope>
    <source>
        <strain evidence="1">13-3002</strain>
    </source>
</reference>
<evidence type="ECO:0000313" key="1">
    <source>
        <dbReference type="EMBL" id="HAE9261349.1"/>
    </source>
</evidence>
<reference evidence="1" key="1">
    <citation type="journal article" date="2018" name="Genome Biol.">
        <title>SKESA: strategic k-mer extension for scrupulous assemblies.</title>
        <authorList>
            <person name="Souvorov A."/>
            <person name="Agarwala R."/>
            <person name="Lipman D.J."/>
        </authorList>
    </citation>
    <scope>NUCLEOTIDE SEQUENCE</scope>
    <source>
        <strain evidence="1">13-3002</strain>
    </source>
</reference>
<name>A0A738X8Y2_SALER</name>
<proteinExistence type="predicted"/>
<accession>A0A738X8Y2</accession>
<sequence length="85" mass="9049">MGKLAVLAVVIAAALCGYAVGRKSMSAPMSDVCITLGSKWMGFNNLLETVGDDDSWHDSAAGGVVKTEIKQAAHDMHAAWQRQCR</sequence>
<gene>
    <name evidence="1" type="ORF">G4Y52_001001</name>
</gene>
<dbReference type="AlphaFoldDB" id="A0A738X8Y2"/>